<evidence type="ECO:0000256" key="6">
    <source>
        <dbReference type="ARBA" id="ARBA00022840"/>
    </source>
</evidence>
<dbReference type="InterPro" id="IPR013563">
    <property type="entry name" value="Oligopep_ABC_C"/>
</dbReference>
<evidence type="ECO:0000256" key="4">
    <source>
        <dbReference type="ARBA" id="ARBA00022475"/>
    </source>
</evidence>
<dbReference type="Pfam" id="PF00005">
    <property type="entry name" value="ABC_tran"/>
    <property type="match status" value="1"/>
</dbReference>
<evidence type="ECO:0000256" key="5">
    <source>
        <dbReference type="ARBA" id="ARBA00022741"/>
    </source>
</evidence>
<dbReference type="InterPro" id="IPR027417">
    <property type="entry name" value="P-loop_NTPase"/>
</dbReference>
<dbReference type="PANTHER" id="PTHR43297">
    <property type="entry name" value="OLIGOPEPTIDE TRANSPORT ATP-BINDING PROTEIN APPD"/>
    <property type="match status" value="1"/>
</dbReference>
<keyword evidence="3" id="KW-0813">Transport</keyword>
<evidence type="ECO:0000313" key="10">
    <source>
        <dbReference type="Proteomes" id="UP001282284"/>
    </source>
</evidence>
<dbReference type="Gene3D" id="3.40.50.300">
    <property type="entry name" value="P-loop containing nucleotide triphosphate hydrolases"/>
    <property type="match status" value="1"/>
</dbReference>
<keyword evidence="7" id="KW-0472">Membrane</keyword>
<keyword evidence="10" id="KW-1185">Reference proteome</keyword>
<keyword evidence="4" id="KW-1003">Cell membrane</keyword>
<dbReference type="NCBIfam" id="TIGR01727">
    <property type="entry name" value="oligo_HPY"/>
    <property type="match status" value="1"/>
</dbReference>
<feature type="domain" description="ABC transporter" evidence="8">
    <location>
        <begin position="8"/>
        <end position="254"/>
    </location>
</feature>
<dbReference type="PROSITE" id="PS50893">
    <property type="entry name" value="ABC_TRANSPORTER_2"/>
    <property type="match status" value="1"/>
</dbReference>
<dbReference type="InterPro" id="IPR050388">
    <property type="entry name" value="ABC_Ni/Peptide_Import"/>
</dbReference>
<organism evidence="9 10">
    <name type="scientific">Sporosarcina saromensis</name>
    <dbReference type="NCBI Taxonomy" id="359365"/>
    <lineage>
        <taxon>Bacteria</taxon>
        <taxon>Bacillati</taxon>
        <taxon>Bacillota</taxon>
        <taxon>Bacilli</taxon>
        <taxon>Bacillales</taxon>
        <taxon>Caryophanaceae</taxon>
        <taxon>Sporosarcina</taxon>
    </lineage>
</organism>
<evidence type="ECO:0000256" key="1">
    <source>
        <dbReference type="ARBA" id="ARBA00004202"/>
    </source>
</evidence>
<name>A0ABU4G990_9BACL</name>
<evidence type="ECO:0000256" key="7">
    <source>
        <dbReference type="ARBA" id="ARBA00023136"/>
    </source>
</evidence>
<keyword evidence="5" id="KW-0547">Nucleotide-binding</keyword>
<proteinExistence type="inferred from homology"/>
<dbReference type="SMART" id="SM00382">
    <property type="entry name" value="AAA"/>
    <property type="match status" value="1"/>
</dbReference>
<dbReference type="Proteomes" id="UP001282284">
    <property type="component" value="Unassembled WGS sequence"/>
</dbReference>
<comment type="similarity">
    <text evidence="2">Belongs to the ABC transporter superfamily.</text>
</comment>
<comment type="subcellular location">
    <subcellularLocation>
        <location evidence="1">Cell membrane</location>
        <topology evidence="1">Peripheral membrane protein</topology>
    </subcellularLocation>
</comment>
<dbReference type="InterPro" id="IPR003439">
    <property type="entry name" value="ABC_transporter-like_ATP-bd"/>
</dbReference>
<evidence type="ECO:0000313" key="9">
    <source>
        <dbReference type="EMBL" id="MDW0113535.1"/>
    </source>
</evidence>
<protein>
    <submittedName>
        <fullName evidence="9">ABC transporter ATP-binding protein</fullName>
    </submittedName>
</protein>
<dbReference type="RefSeq" id="WP_317943942.1">
    <property type="nucleotide sequence ID" value="NZ_JAUBDI010000008.1"/>
</dbReference>
<evidence type="ECO:0000256" key="2">
    <source>
        <dbReference type="ARBA" id="ARBA00005417"/>
    </source>
</evidence>
<evidence type="ECO:0000256" key="3">
    <source>
        <dbReference type="ARBA" id="ARBA00022448"/>
    </source>
</evidence>
<dbReference type="GO" id="GO:0005524">
    <property type="term" value="F:ATP binding"/>
    <property type="evidence" value="ECO:0007669"/>
    <property type="project" value="UniProtKB-KW"/>
</dbReference>
<gene>
    <name evidence="9" type="ORF">QT711_10075</name>
</gene>
<dbReference type="CDD" id="cd03257">
    <property type="entry name" value="ABC_NikE_OppD_transporters"/>
    <property type="match status" value="1"/>
</dbReference>
<dbReference type="EMBL" id="JAUBDI010000008">
    <property type="protein sequence ID" value="MDW0113535.1"/>
    <property type="molecule type" value="Genomic_DNA"/>
</dbReference>
<keyword evidence="6 9" id="KW-0067">ATP-binding</keyword>
<dbReference type="PANTHER" id="PTHR43297:SF2">
    <property type="entry name" value="DIPEPTIDE TRANSPORT ATP-BINDING PROTEIN DPPD"/>
    <property type="match status" value="1"/>
</dbReference>
<dbReference type="InterPro" id="IPR003593">
    <property type="entry name" value="AAA+_ATPase"/>
</dbReference>
<dbReference type="Pfam" id="PF08352">
    <property type="entry name" value="oligo_HPY"/>
    <property type="match status" value="1"/>
</dbReference>
<dbReference type="InterPro" id="IPR017871">
    <property type="entry name" value="ABC_transporter-like_CS"/>
</dbReference>
<dbReference type="PROSITE" id="PS00211">
    <property type="entry name" value="ABC_TRANSPORTER_1"/>
    <property type="match status" value="1"/>
</dbReference>
<accession>A0ABU4G990</accession>
<evidence type="ECO:0000259" key="8">
    <source>
        <dbReference type="PROSITE" id="PS50893"/>
    </source>
</evidence>
<reference evidence="9 10" key="1">
    <citation type="submission" date="2023-06" db="EMBL/GenBank/DDBJ databases">
        <title>Sporosarcina sp. nov., isolated from Korean traditional fermented seafood 'Jeotgal'.</title>
        <authorList>
            <person name="Yang A.I."/>
            <person name="Shin N.-R."/>
        </authorList>
    </citation>
    <scope>NUCLEOTIDE SEQUENCE [LARGE SCALE GENOMIC DNA]</scope>
    <source>
        <strain evidence="9 10">KCTC13119</strain>
    </source>
</reference>
<comment type="caution">
    <text evidence="9">The sequence shown here is derived from an EMBL/GenBank/DDBJ whole genome shotgun (WGS) entry which is preliminary data.</text>
</comment>
<sequence>MTQPLFEMIDVDVAFHLKDGSYKALDGISLEIEPNEIVGIVGESGCGKSLTSLTMMNLLHRTSERTAGTMRLKGNVLDEQTDWHQIRGNEMAMIFQEPMTALNPLMTIGKQMTESLKQHTNLSKIERQEKAYAVMREVGLSRVETLYRSYPHELSGGMRQRVVIAMALINEPDLIIADEPTTALDVTIQAQILHVFKSVMTKRQSSLVFISHDLGVIKEICDRVIVMYAGRIIETGTVEDVFSQPKHPYTKGLLQAIPTYSKRGTPLYTIPGTVPPLQDRKNGCLFVDRCGERMPQCIVDRPFTTGEHGHYASCHLMYEEDGVNAVDSTRKCPQNI</sequence>
<dbReference type="SUPFAM" id="SSF52540">
    <property type="entry name" value="P-loop containing nucleoside triphosphate hydrolases"/>
    <property type="match status" value="1"/>
</dbReference>